<dbReference type="InterPro" id="IPR019775">
    <property type="entry name" value="WD40_repeat_CS"/>
</dbReference>
<organism evidence="5 6">
    <name type="scientific">Exophiala dermatitidis</name>
    <name type="common">Black yeast-like fungus</name>
    <name type="synonym">Wangiella dermatitidis</name>
    <dbReference type="NCBI Taxonomy" id="5970"/>
    <lineage>
        <taxon>Eukaryota</taxon>
        <taxon>Fungi</taxon>
        <taxon>Dikarya</taxon>
        <taxon>Ascomycota</taxon>
        <taxon>Pezizomycotina</taxon>
        <taxon>Eurotiomycetes</taxon>
        <taxon>Chaetothyriomycetidae</taxon>
        <taxon>Chaetothyriales</taxon>
        <taxon>Herpotrichiellaceae</taxon>
        <taxon>Exophiala</taxon>
    </lineage>
</organism>
<dbReference type="Pfam" id="PF00400">
    <property type="entry name" value="WD40"/>
    <property type="match status" value="3"/>
</dbReference>
<name>A0AAN6ES52_EXODE</name>
<reference evidence="5" key="1">
    <citation type="submission" date="2023-01" db="EMBL/GenBank/DDBJ databases">
        <title>Exophiala dermititidis isolated from Cystic Fibrosis Patient.</title>
        <authorList>
            <person name="Kurbessoian T."/>
            <person name="Crocker A."/>
            <person name="Murante D."/>
            <person name="Hogan D.A."/>
            <person name="Stajich J.E."/>
        </authorList>
    </citation>
    <scope>NUCLEOTIDE SEQUENCE</scope>
    <source>
        <strain evidence="5">Ex8</strain>
    </source>
</reference>
<dbReference type="PROSITE" id="PS00678">
    <property type="entry name" value="WD_REPEATS_1"/>
    <property type="match status" value="1"/>
</dbReference>
<dbReference type="PROSITE" id="PS50294">
    <property type="entry name" value="WD_REPEATS_REGION"/>
    <property type="match status" value="2"/>
</dbReference>
<dbReference type="SMART" id="SM00320">
    <property type="entry name" value="WD40"/>
    <property type="match status" value="5"/>
</dbReference>
<comment type="similarity">
    <text evidence="3">Belongs to the THOC3 family.</text>
</comment>
<dbReference type="GO" id="GO:0000445">
    <property type="term" value="C:THO complex part of transcription export complex"/>
    <property type="evidence" value="ECO:0007669"/>
    <property type="project" value="TreeGrafter"/>
</dbReference>
<evidence type="ECO:0000256" key="2">
    <source>
        <dbReference type="ARBA" id="ARBA00022737"/>
    </source>
</evidence>
<proteinExistence type="inferred from homology"/>
<dbReference type="PRINTS" id="PR00320">
    <property type="entry name" value="GPROTEINBRPT"/>
</dbReference>
<dbReference type="Gene3D" id="2.130.10.10">
    <property type="entry name" value="YVTN repeat-like/Quinoprotein amine dehydrogenase"/>
    <property type="match status" value="2"/>
</dbReference>
<sequence length="348" mass="37478">MAPISYRKHLGRDKFGAQFSLLKTQQYTDPATRTLTPTIHRTISWNASGGLIATGANDKTVRVWNPERTSPRSQTELRGHGHAVEKVLFNPAREFELASCSSDGTVRFWDTRSKTCVTKLDVGGEPFTLSWSTDGSTLLAGTKGDVLIPISTAIPSSPVVLSRHKQPQQTNQTTFSNAHPPTDLLITQGDGSVKILDYPSFQPLHTISAHTSSCTAIAYCPNGKYVAVGGSDAMISLWDTTDWVCRRTVSNPSSGAIRGLSWSWDGRYLVGASEEMGSGSGGESTSAGLEIYHAETGDVVHTIPTGTSGIPAVEWHPNRYWLAYTQIEETRQGKSSLKIVGAAGGPSI</sequence>
<dbReference type="InterPro" id="IPR015943">
    <property type="entry name" value="WD40/YVTN_repeat-like_dom_sf"/>
</dbReference>
<feature type="repeat" description="WD" evidence="4">
    <location>
        <begin position="207"/>
        <end position="239"/>
    </location>
</feature>
<dbReference type="PANTHER" id="PTHR22839">
    <property type="entry name" value="THO COMPLEX SUBUNIT 3 THO3"/>
    <property type="match status" value="1"/>
</dbReference>
<dbReference type="AlphaFoldDB" id="A0AAN6ES52"/>
<dbReference type="EMBL" id="JAJGCB010000011">
    <property type="protein sequence ID" value="KAJ8990169.1"/>
    <property type="molecule type" value="Genomic_DNA"/>
</dbReference>
<dbReference type="SUPFAM" id="SSF50978">
    <property type="entry name" value="WD40 repeat-like"/>
    <property type="match status" value="1"/>
</dbReference>
<comment type="caution">
    <text evidence="5">The sequence shown here is derived from an EMBL/GenBank/DDBJ whole genome shotgun (WGS) entry which is preliminary data.</text>
</comment>
<dbReference type="GO" id="GO:0006406">
    <property type="term" value="P:mRNA export from nucleus"/>
    <property type="evidence" value="ECO:0007669"/>
    <property type="project" value="InterPro"/>
</dbReference>
<keyword evidence="2" id="KW-0677">Repeat</keyword>
<dbReference type="InterPro" id="IPR001680">
    <property type="entry name" value="WD40_rpt"/>
</dbReference>
<evidence type="ECO:0000256" key="1">
    <source>
        <dbReference type="ARBA" id="ARBA00022574"/>
    </source>
</evidence>
<evidence type="ECO:0000256" key="3">
    <source>
        <dbReference type="ARBA" id="ARBA00046343"/>
    </source>
</evidence>
<feature type="repeat" description="WD" evidence="4">
    <location>
        <begin position="77"/>
        <end position="119"/>
    </location>
</feature>
<dbReference type="InterPro" id="IPR020472">
    <property type="entry name" value="WD40_PAC1"/>
</dbReference>
<dbReference type="PANTHER" id="PTHR22839:SF0">
    <property type="entry name" value="THO COMPLEX SUBUNIT 3"/>
    <property type="match status" value="1"/>
</dbReference>
<dbReference type="Proteomes" id="UP001161757">
    <property type="component" value="Unassembled WGS sequence"/>
</dbReference>
<evidence type="ECO:0000256" key="4">
    <source>
        <dbReference type="PROSITE-ProRule" id="PRU00221"/>
    </source>
</evidence>
<dbReference type="InterPro" id="IPR036322">
    <property type="entry name" value="WD40_repeat_dom_sf"/>
</dbReference>
<evidence type="ECO:0000313" key="5">
    <source>
        <dbReference type="EMBL" id="KAJ8990169.1"/>
    </source>
</evidence>
<feature type="repeat" description="WD" evidence="4">
    <location>
        <begin position="42"/>
        <end position="65"/>
    </location>
</feature>
<evidence type="ECO:0000313" key="6">
    <source>
        <dbReference type="Proteomes" id="UP001161757"/>
    </source>
</evidence>
<accession>A0AAN6ES52</accession>
<gene>
    <name evidence="5" type="ORF">HRR80_005659</name>
</gene>
<keyword evidence="1 4" id="KW-0853">WD repeat</keyword>
<protein>
    <recommendedName>
        <fullName evidence="7">THO complex subunit 3</fullName>
    </recommendedName>
</protein>
<dbReference type="InterPro" id="IPR040132">
    <property type="entry name" value="Tex1/THOC3"/>
</dbReference>
<dbReference type="PROSITE" id="PS50082">
    <property type="entry name" value="WD_REPEATS_2"/>
    <property type="match status" value="3"/>
</dbReference>
<evidence type="ECO:0008006" key="7">
    <source>
        <dbReference type="Google" id="ProtNLM"/>
    </source>
</evidence>